<organism evidence="2 3">
    <name type="scientific">Microbacterium ureisolvens</name>
    <dbReference type="NCBI Taxonomy" id="2781186"/>
    <lineage>
        <taxon>Bacteria</taxon>
        <taxon>Bacillati</taxon>
        <taxon>Actinomycetota</taxon>
        <taxon>Actinomycetes</taxon>
        <taxon>Micrococcales</taxon>
        <taxon>Microbacteriaceae</taxon>
        <taxon>Microbacterium</taxon>
    </lineage>
</organism>
<dbReference type="InterPro" id="IPR025443">
    <property type="entry name" value="DUF4307"/>
</dbReference>
<reference evidence="2 3" key="1">
    <citation type="journal article" date="2021" name="MBio">
        <title>Poor Competitiveness of Bradyrhizobium in Pigeon Pea Root Colonization in Indian Soils.</title>
        <authorList>
            <person name="Chalasani D."/>
            <person name="Basu A."/>
            <person name="Pullabhotla S.V.S.R.N."/>
            <person name="Jorrin B."/>
            <person name="Neal A.L."/>
            <person name="Poole P.S."/>
            <person name="Podile A.R."/>
            <person name="Tkacz A."/>
        </authorList>
    </citation>
    <scope>NUCLEOTIDE SEQUENCE [LARGE SCALE GENOMIC DNA]</scope>
    <source>
        <strain evidence="2 3">HU12</strain>
    </source>
</reference>
<accession>A0ABS7I202</accession>
<comment type="caution">
    <text evidence="2">The sequence shown here is derived from an EMBL/GenBank/DDBJ whole genome shotgun (WGS) entry which is preliminary data.</text>
</comment>
<keyword evidence="1" id="KW-0472">Membrane</keyword>
<evidence type="ECO:0000313" key="2">
    <source>
        <dbReference type="EMBL" id="MBW9110836.1"/>
    </source>
</evidence>
<protein>
    <submittedName>
        <fullName evidence="2">DUF4307 domain-containing protein</fullName>
    </submittedName>
</protein>
<keyword evidence="1" id="KW-0812">Transmembrane</keyword>
<dbReference type="EMBL" id="JAEUAX010000007">
    <property type="protein sequence ID" value="MBW9110836.1"/>
    <property type="molecule type" value="Genomic_DNA"/>
</dbReference>
<keyword evidence="1" id="KW-1133">Transmembrane helix</keyword>
<feature type="transmembrane region" description="Helical" evidence="1">
    <location>
        <begin position="21"/>
        <end position="42"/>
    </location>
</feature>
<dbReference type="Pfam" id="PF14155">
    <property type="entry name" value="DUF4307"/>
    <property type="match status" value="1"/>
</dbReference>
<evidence type="ECO:0000313" key="3">
    <source>
        <dbReference type="Proteomes" id="UP000777440"/>
    </source>
</evidence>
<dbReference type="Proteomes" id="UP000777440">
    <property type="component" value="Unassembled WGS sequence"/>
</dbReference>
<dbReference type="RefSeq" id="WP_220339987.1">
    <property type="nucleotide sequence ID" value="NZ_JAEUAX010000007.1"/>
</dbReference>
<keyword evidence="3" id="KW-1185">Reference proteome</keyword>
<sequence>MTTQEMLDERYGRRRSPLRGWIIGAGIVVAVGLLGLFGWFTVRGSLNAVDSDTTSFEVVDEHSVMLGFQISSPPGAAVACAIEAQDEEHGVVGWRVVELPASDLHARAFREPIPTTALATTGFVNSCWVLPE</sequence>
<proteinExistence type="predicted"/>
<gene>
    <name evidence="2" type="ORF">JNB61_13725</name>
</gene>
<evidence type="ECO:0000256" key="1">
    <source>
        <dbReference type="SAM" id="Phobius"/>
    </source>
</evidence>
<name>A0ABS7I202_9MICO</name>